<dbReference type="InterPro" id="IPR002915">
    <property type="entry name" value="DeoC/FbaB/LacD_aldolase"/>
</dbReference>
<dbReference type="Gene3D" id="3.20.20.70">
    <property type="entry name" value="Aldolase class I"/>
    <property type="match status" value="1"/>
</dbReference>
<dbReference type="NCBIfam" id="TIGR00126">
    <property type="entry name" value="deoC"/>
    <property type="match status" value="1"/>
</dbReference>
<gene>
    <name evidence="8" type="ORF">LO80_05285</name>
</gene>
<evidence type="ECO:0000256" key="1">
    <source>
        <dbReference type="ARBA" id="ARBA00004816"/>
    </source>
</evidence>
<dbReference type="KEGG" id="frf:LO80_05285"/>
<keyword evidence="4" id="KW-0456">Lyase</keyword>
<evidence type="ECO:0000256" key="6">
    <source>
        <dbReference type="ARBA" id="ARBA00048791"/>
    </source>
</evidence>
<evidence type="ECO:0000256" key="4">
    <source>
        <dbReference type="ARBA" id="ARBA00023239"/>
    </source>
</evidence>
<dbReference type="CDD" id="cd00959">
    <property type="entry name" value="DeoC"/>
    <property type="match status" value="1"/>
</dbReference>
<dbReference type="InterPro" id="IPR013785">
    <property type="entry name" value="Aldolase_TIM"/>
</dbReference>
<organism evidence="8 9">
    <name type="scientific">Candidatus Francisella endociliophora</name>
    <dbReference type="NCBI Taxonomy" id="653937"/>
    <lineage>
        <taxon>Bacteria</taxon>
        <taxon>Pseudomonadati</taxon>
        <taxon>Pseudomonadota</taxon>
        <taxon>Gammaproteobacteria</taxon>
        <taxon>Thiotrichales</taxon>
        <taxon>Francisellaceae</taxon>
        <taxon>Francisella</taxon>
    </lineage>
</organism>
<dbReference type="Pfam" id="PF01791">
    <property type="entry name" value="DeoC"/>
    <property type="match status" value="1"/>
</dbReference>
<evidence type="ECO:0000313" key="8">
    <source>
        <dbReference type="EMBL" id="AIT09434.1"/>
    </source>
</evidence>
<proteinExistence type="inferred from homology"/>
<evidence type="ECO:0000313" key="9">
    <source>
        <dbReference type="Proteomes" id="UP000029672"/>
    </source>
</evidence>
<dbReference type="EC" id="4.1.2.4" evidence="3 7"/>
<dbReference type="Proteomes" id="UP000029672">
    <property type="component" value="Chromosome"/>
</dbReference>
<dbReference type="GO" id="GO:0009264">
    <property type="term" value="P:deoxyribonucleotide catabolic process"/>
    <property type="evidence" value="ECO:0007669"/>
    <property type="project" value="UniProtKB-UniRule"/>
</dbReference>
<dbReference type="PANTHER" id="PTHR10889">
    <property type="entry name" value="DEOXYRIBOSE-PHOSPHATE ALDOLASE"/>
    <property type="match status" value="1"/>
</dbReference>
<keyword evidence="5" id="KW-0704">Schiff base</keyword>
<comment type="catalytic activity">
    <reaction evidence="6">
        <text>2-deoxy-D-ribose 5-phosphate = D-glyceraldehyde 3-phosphate + acetaldehyde</text>
        <dbReference type="Rhea" id="RHEA:12821"/>
        <dbReference type="ChEBI" id="CHEBI:15343"/>
        <dbReference type="ChEBI" id="CHEBI:59776"/>
        <dbReference type="ChEBI" id="CHEBI:62877"/>
        <dbReference type="EC" id="4.1.2.4"/>
    </reaction>
</comment>
<dbReference type="STRING" id="1547445.LO80_05285"/>
<dbReference type="GO" id="GO:0016052">
    <property type="term" value="P:carbohydrate catabolic process"/>
    <property type="evidence" value="ECO:0007669"/>
    <property type="project" value="TreeGrafter"/>
</dbReference>
<dbReference type="PANTHER" id="PTHR10889:SF3">
    <property type="entry name" value="DEOXYRIBOSE-PHOSPHATE ALDOLASE"/>
    <property type="match status" value="1"/>
</dbReference>
<reference evidence="8 9" key="1">
    <citation type="submission" date="2014-10" db="EMBL/GenBank/DDBJ databases">
        <title>Whole genome sequence of Francisella endociliophora strain FSC1006, isolated from a laboratory culture of the marine ciliate Euplotes raikovi.</title>
        <authorList>
            <person name="Granberg M."/>
            <person name="Backman S."/>
            <person name="Lundmark E."/>
            <person name="Nilsson E."/>
            <person name="Karlsson E."/>
            <person name="Thelaus J."/>
            <person name="Ohrman C."/>
            <person name="Larkeryd A."/>
            <person name="Stenberg P."/>
        </authorList>
    </citation>
    <scope>NUCLEOTIDE SEQUENCE [LARGE SCALE GENOMIC DNA]</scope>
    <source>
        <strain evidence="8 9">FSC1006</strain>
    </source>
</reference>
<dbReference type="SMART" id="SM01133">
    <property type="entry name" value="DeoC"/>
    <property type="match status" value="1"/>
</dbReference>
<name>A0A097EPE2_9GAMM</name>
<evidence type="ECO:0000256" key="7">
    <source>
        <dbReference type="NCBIfam" id="TIGR00126"/>
    </source>
</evidence>
<comment type="similarity">
    <text evidence="2">Belongs to the DeoC/FbaB aldolase family. DeoC type 2 subfamily.</text>
</comment>
<dbReference type="GO" id="GO:0004139">
    <property type="term" value="F:deoxyribose-phosphate aldolase activity"/>
    <property type="evidence" value="ECO:0007669"/>
    <property type="project" value="UniProtKB-UniRule"/>
</dbReference>
<accession>A0A097EPE2</accession>
<protein>
    <recommendedName>
        <fullName evidence="3 7">Deoxyribose-phosphate aldolase</fullName>
        <ecNumber evidence="3 7">4.1.2.4</ecNumber>
    </recommendedName>
</protein>
<dbReference type="AlphaFoldDB" id="A0A097EPE2"/>
<dbReference type="SUPFAM" id="SSF51569">
    <property type="entry name" value="Aldolase"/>
    <property type="match status" value="1"/>
</dbReference>
<dbReference type="EMBL" id="CP009574">
    <property type="protein sequence ID" value="AIT09434.1"/>
    <property type="molecule type" value="Genomic_DNA"/>
</dbReference>
<keyword evidence="9" id="KW-1185">Reference proteome</keyword>
<dbReference type="OrthoDB" id="6579831at2"/>
<comment type="pathway">
    <text evidence="1">Carbohydrate degradation; 2-deoxy-D-ribose 1-phosphate degradation; D-glyceraldehyde 3-phosphate and acetaldehyde from 2-deoxy-alpha-D-ribose 1-phosphate: step 2/2.</text>
</comment>
<dbReference type="eggNOG" id="COG0274">
    <property type="taxonomic scope" value="Bacteria"/>
</dbReference>
<evidence type="ECO:0000256" key="2">
    <source>
        <dbReference type="ARBA" id="ARBA00009473"/>
    </source>
</evidence>
<sequence length="244" mass="26773">MITKQKIVSLMDLTQLGDNDTNEDIVKLCAKARNSLGEVAAICVFKEFIHVVKEQLGQDFKVATVVNFPAGDKSIKEILVETQKALDLGADEIDLVIDYKDYLDNGSSEKSVKMMSEVKKLCKDKALKVIIESGELASTDLIAKVSQDAIDAGTDFIKTSTGKTPIGATPEAAKVILETIAKNNKNIGFKASGGIRNYQQAVEYIELADNILSSNFVTPKNFRFGVSGLLDNLLNQEQEHRHDY</sequence>
<dbReference type="HOGENOM" id="CLU_053595_3_1_6"/>
<evidence type="ECO:0000256" key="3">
    <source>
        <dbReference type="ARBA" id="ARBA00012515"/>
    </source>
</evidence>
<dbReference type="GO" id="GO:0005737">
    <property type="term" value="C:cytoplasm"/>
    <property type="evidence" value="ECO:0007669"/>
    <property type="project" value="InterPro"/>
</dbReference>
<dbReference type="PIRSF" id="PIRSF001357">
    <property type="entry name" value="DeoC"/>
    <property type="match status" value="1"/>
</dbReference>
<dbReference type="InterPro" id="IPR011343">
    <property type="entry name" value="DeoC"/>
</dbReference>
<evidence type="ECO:0000256" key="5">
    <source>
        <dbReference type="ARBA" id="ARBA00023270"/>
    </source>
</evidence>